<dbReference type="EMBL" id="JANEYF010005792">
    <property type="protein sequence ID" value="KAJ8926774.1"/>
    <property type="molecule type" value="Genomic_DNA"/>
</dbReference>
<comment type="caution">
    <text evidence="4">The sequence shown here is derived from an EMBL/GenBank/DDBJ whole genome shotgun (WGS) entry which is preliminary data.</text>
</comment>
<evidence type="ECO:0000313" key="5">
    <source>
        <dbReference type="Proteomes" id="UP001162156"/>
    </source>
</evidence>
<evidence type="ECO:0000256" key="1">
    <source>
        <dbReference type="ARBA" id="ARBA00022741"/>
    </source>
</evidence>
<dbReference type="AlphaFoldDB" id="A0AAV8WJJ5"/>
<keyword evidence="5" id="KW-1185">Reference proteome</keyword>
<keyword evidence="1" id="KW-0547">Nucleotide-binding</keyword>
<dbReference type="InterPro" id="IPR027417">
    <property type="entry name" value="P-loop_NTPase"/>
</dbReference>
<gene>
    <name evidence="4" type="ORF">NQ314_020824</name>
</gene>
<feature type="domain" description="ABC transporter" evidence="3">
    <location>
        <begin position="58"/>
        <end position="129"/>
    </location>
</feature>
<organism evidence="4 5">
    <name type="scientific">Rhamnusium bicolor</name>
    <dbReference type="NCBI Taxonomy" id="1586634"/>
    <lineage>
        <taxon>Eukaryota</taxon>
        <taxon>Metazoa</taxon>
        <taxon>Ecdysozoa</taxon>
        <taxon>Arthropoda</taxon>
        <taxon>Hexapoda</taxon>
        <taxon>Insecta</taxon>
        <taxon>Pterygota</taxon>
        <taxon>Neoptera</taxon>
        <taxon>Endopterygota</taxon>
        <taxon>Coleoptera</taxon>
        <taxon>Polyphaga</taxon>
        <taxon>Cucujiformia</taxon>
        <taxon>Chrysomeloidea</taxon>
        <taxon>Cerambycidae</taxon>
        <taxon>Lepturinae</taxon>
        <taxon>Rhagiini</taxon>
        <taxon>Rhamnusium</taxon>
    </lineage>
</organism>
<dbReference type="SUPFAM" id="SSF52540">
    <property type="entry name" value="P-loop containing nucleoside triphosphate hydrolases"/>
    <property type="match status" value="1"/>
</dbReference>
<reference evidence="4" key="1">
    <citation type="journal article" date="2023" name="Insect Mol. Biol.">
        <title>Genome sequencing provides insights into the evolution of gene families encoding plant cell wall-degrading enzymes in longhorned beetles.</title>
        <authorList>
            <person name="Shin N.R."/>
            <person name="Okamura Y."/>
            <person name="Kirsch R."/>
            <person name="Pauchet Y."/>
        </authorList>
    </citation>
    <scope>NUCLEOTIDE SEQUENCE</scope>
    <source>
        <strain evidence="4">RBIC_L_NR</strain>
    </source>
</reference>
<dbReference type="PANTHER" id="PTHR24223:SF448">
    <property type="entry name" value="FI20146P1-RELATED"/>
    <property type="match status" value="1"/>
</dbReference>
<dbReference type="GO" id="GO:0016020">
    <property type="term" value="C:membrane"/>
    <property type="evidence" value="ECO:0007669"/>
    <property type="project" value="TreeGrafter"/>
</dbReference>
<sequence length="145" mass="16015">MLYDETQIAKAIRKSEMAQNGKNETILNGALNKKTDDFGIFMKNATAKWSEASVENTLSNLDLTVTPGKLLAVIGPVGSGKTSLLHVILQELELVNGTLRVNGEISYASQEPWLFAGTVRQNILFGLPMDKLRYKTVVKKMCLRT</sequence>
<dbReference type="Pfam" id="PF00005">
    <property type="entry name" value="ABC_tran"/>
    <property type="match status" value="1"/>
</dbReference>
<evidence type="ECO:0000256" key="2">
    <source>
        <dbReference type="ARBA" id="ARBA00022840"/>
    </source>
</evidence>
<accession>A0AAV8WJJ5</accession>
<dbReference type="GO" id="GO:0016887">
    <property type="term" value="F:ATP hydrolysis activity"/>
    <property type="evidence" value="ECO:0007669"/>
    <property type="project" value="InterPro"/>
</dbReference>
<dbReference type="Gene3D" id="3.40.50.300">
    <property type="entry name" value="P-loop containing nucleotide triphosphate hydrolases"/>
    <property type="match status" value="1"/>
</dbReference>
<name>A0AAV8WJJ5_9CUCU</name>
<protein>
    <recommendedName>
        <fullName evidence="3">ABC transporter domain-containing protein</fullName>
    </recommendedName>
</protein>
<evidence type="ECO:0000313" key="4">
    <source>
        <dbReference type="EMBL" id="KAJ8926774.1"/>
    </source>
</evidence>
<dbReference type="PANTHER" id="PTHR24223">
    <property type="entry name" value="ATP-BINDING CASSETTE SUB-FAMILY C"/>
    <property type="match status" value="1"/>
</dbReference>
<dbReference type="Proteomes" id="UP001162156">
    <property type="component" value="Unassembled WGS sequence"/>
</dbReference>
<dbReference type="GO" id="GO:0042626">
    <property type="term" value="F:ATPase-coupled transmembrane transporter activity"/>
    <property type="evidence" value="ECO:0007669"/>
    <property type="project" value="TreeGrafter"/>
</dbReference>
<keyword evidence="2" id="KW-0067">ATP-binding</keyword>
<dbReference type="InterPro" id="IPR003439">
    <property type="entry name" value="ABC_transporter-like_ATP-bd"/>
</dbReference>
<evidence type="ECO:0000259" key="3">
    <source>
        <dbReference type="Pfam" id="PF00005"/>
    </source>
</evidence>
<dbReference type="GO" id="GO:0005524">
    <property type="term" value="F:ATP binding"/>
    <property type="evidence" value="ECO:0007669"/>
    <property type="project" value="UniProtKB-KW"/>
</dbReference>
<proteinExistence type="predicted"/>
<dbReference type="InterPro" id="IPR050173">
    <property type="entry name" value="ABC_transporter_C-like"/>
</dbReference>